<accession>A0A9X3EV22</accession>
<dbReference type="EMBL" id="JAPNKE010000002">
    <property type="protein sequence ID" value="MCY1010130.1"/>
    <property type="molecule type" value="Genomic_DNA"/>
</dbReference>
<evidence type="ECO:0000313" key="3">
    <source>
        <dbReference type="Proteomes" id="UP001150924"/>
    </source>
</evidence>
<dbReference type="SUPFAM" id="SSF53850">
    <property type="entry name" value="Periplasmic binding protein-like II"/>
    <property type="match status" value="1"/>
</dbReference>
<evidence type="ECO:0000313" key="2">
    <source>
        <dbReference type="EMBL" id="MCY1010130.1"/>
    </source>
</evidence>
<reference evidence="2" key="1">
    <citation type="submission" date="2022-11" db="EMBL/GenBank/DDBJ databases">
        <title>Minimal conservation of predation-associated metabolite biosynthetic gene clusters underscores biosynthetic potential of Myxococcota including descriptions for ten novel species: Archangium lansinium sp. nov., Myxococcus landrumus sp. nov., Nannocystis bai.</title>
        <authorList>
            <person name="Ahearne A."/>
            <person name="Stevens C."/>
            <person name="Phillips K."/>
        </authorList>
    </citation>
    <scope>NUCLEOTIDE SEQUENCE</scope>
    <source>
        <strain evidence="2">Na p29</strain>
    </source>
</reference>
<keyword evidence="3" id="KW-1185">Reference proteome</keyword>
<evidence type="ECO:0000259" key="1">
    <source>
        <dbReference type="Pfam" id="PF00497"/>
    </source>
</evidence>
<protein>
    <submittedName>
        <fullName evidence="2">Transporter substrate-binding domain-containing protein</fullName>
    </submittedName>
</protein>
<sequence>MAARSSTAERLAVVAWLCACDLPRDPEGTADRVALRGIRVGVIHEPPWACRRDGRSLAGAEVDLVREFARARGFDLTFTLGGETRLLAALQRFEYDLVIGGLVADSPYADDVGFTRTYHRAVDGEHVFAVPPGENAWTMQLEAFLGGADIDAALARGRADCGDS</sequence>
<proteinExistence type="predicted"/>
<gene>
    <name evidence="2" type="ORF">OV079_32105</name>
</gene>
<dbReference type="Gene3D" id="3.40.190.10">
    <property type="entry name" value="Periplasmic binding protein-like II"/>
    <property type="match status" value="1"/>
</dbReference>
<organism evidence="2 3">
    <name type="scientific">Nannocystis pusilla</name>
    <dbReference type="NCBI Taxonomy" id="889268"/>
    <lineage>
        <taxon>Bacteria</taxon>
        <taxon>Pseudomonadati</taxon>
        <taxon>Myxococcota</taxon>
        <taxon>Polyangia</taxon>
        <taxon>Nannocystales</taxon>
        <taxon>Nannocystaceae</taxon>
        <taxon>Nannocystis</taxon>
    </lineage>
</organism>
<dbReference type="Proteomes" id="UP001150924">
    <property type="component" value="Unassembled WGS sequence"/>
</dbReference>
<dbReference type="RefSeq" id="WP_267772957.1">
    <property type="nucleotide sequence ID" value="NZ_JAPNKE010000002.1"/>
</dbReference>
<dbReference type="AlphaFoldDB" id="A0A9X3EV22"/>
<feature type="domain" description="Solute-binding protein family 3/N-terminal" evidence="1">
    <location>
        <begin position="38"/>
        <end position="121"/>
    </location>
</feature>
<dbReference type="InterPro" id="IPR001638">
    <property type="entry name" value="Solute-binding_3/MltF_N"/>
</dbReference>
<comment type="caution">
    <text evidence="2">The sequence shown here is derived from an EMBL/GenBank/DDBJ whole genome shotgun (WGS) entry which is preliminary data.</text>
</comment>
<dbReference type="Pfam" id="PF00497">
    <property type="entry name" value="SBP_bac_3"/>
    <property type="match status" value="1"/>
</dbReference>
<name>A0A9X3EV22_9BACT</name>